<dbReference type="PANTHER" id="PTHR47276:SF1">
    <property type="entry name" value="ANKYRIN REPEAT DOMAIN-CONTAINING PROTEIN 22"/>
    <property type="match status" value="1"/>
</dbReference>
<feature type="repeat" description="ANK" evidence="1">
    <location>
        <begin position="148"/>
        <end position="180"/>
    </location>
</feature>
<keyword evidence="2" id="KW-1133">Transmembrane helix</keyword>
<sequence>AICQAAYSGDVHQVHQLVKTDIKNLNVQDETFGDTPIIAACRRGNVRTVKYLLDQKADVSIRNKKKRTCLHYVAKKTFTFYDYLMIIILMPILLIGYLIMVQYTFTISLLFDYILQACRLLKTIQKKHVNLMKLLLSSKVEIDAVDYKGNTALHYACLNKSHGLIPLLVERNADTSIRNNDNESPMDIAERLKFLKGFILLKKSK</sequence>
<dbReference type="EMBL" id="JAROKS010000017">
    <property type="protein sequence ID" value="KAK1794527.1"/>
    <property type="molecule type" value="Genomic_DNA"/>
</dbReference>
<protein>
    <recommendedName>
        <fullName evidence="5">Ankyrin repeat domain 22</fullName>
    </recommendedName>
</protein>
<proteinExistence type="predicted"/>
<dbReference type="Proteomes" id="UP001239994">
    <property type="component" value="Unassembled WGS sequence"/>
</dbReference>
<keyword evidence="2" id="KW-0472">Membrane</keyword>
<reference evidence="3" key="1">
    <citation type="submission" date="2023-03" db="EMBL/GenBank/DDBJ databases">
        <title>Electrophorus voltai genome.</title>
        <authorList>
            <person name="Bian C."/>
        </authorList>
    </citation>
    <scope>NUCLEOTIDE SEQUENCE</scope>
    <source>
        <strain evidence="3">CB-2022</strain>
        <tissue evidence="3">Muscle</tissue>
    </source>
</reference>
<dbReference type="InterPro" id="IPR036770">
    <property type="entry name" value="Ankyrin_rpt-contain_sf"/>
</dbReference>
<evidence type="ECO:0000256" key="1">
    <source>
        <dbReference type="PROSITE-ProRule" id="PRU00023"/>
    </source>
</evidence>
<evidence type="ECO:0000256" key="2">
    <source>
        <dbReference type="SAM" id="Phobius"/>
    </source>
</evidence>
<dbReference type="PANTHER" id="PTHR47276">
    <property type="entry name" value="ANKYRIN REPEAT DOMAIN-CONTAINING PROTEIN 22"/>
    <property type="match status" value="1"/>
</dbReference>
<accession>A0AAD8Z8N1</accession>
<gene>
    <name evidence="3" type="ORF">P4O66_010779</name>
</gene>
<evidence type="ECO:0008006" key="5">
    <source>
        <dbReference type="Google" id="ProtNLM"/>
    </source>
</evidence>
<keyword evidence="4" id="KW-1185">Reference proteome</keyword>
<dbReference type="InterPro" id="IPR042802">
    <property type="entry name" value="ANR22"/>
</dbReference>
<dbReference type="SMART" id="SM00248">
    <property type="entry name" value="ANK"/>
    <property type="match status" value="3"/>
</dbReference>
<evidence type="ECO:0000313" key="3">
    <source>
        <dbReference type="EMBL" id="KAK1794527.1"/>
    </source>
</evidence>
<keyword evidence="1" id="KW-0040">ANK repeat</keyword>
<dbReference type="InterPro" id="IPR002110">
    <property type="entry name" value="Ankyrin_rpt"/>
</dbReference>
<feature type="repeat" description="ANK" evidence="1">
    <location>
        <begin position="32"/>
        <end position="64"/>
    </location>
</feature>
<dbReference type="AlphaFoldDB" id="A0AAD8Z8N1"/>
<dbReference type="Gene3D" id="1.25.40.20">
    <property type="entry name" value="Ankyrin repeat-containing domain"/>
    <property type="match status" value="1"/>
</dbReference>
<feature type="transmembrane region" description="Helical" evidence="2">
    <location>
        <begin position="80"/>
        <end position="99"/>
    </location>
</feature>
<keyword evidence="2" id="KW-0812">Transmembrane</keyword>
<dbReference type="PROSITE" id="PS50297">
    <property type="entry name" value="ANK_REP_REGION"/>
    <property type="match status" value="2"/>
</dbReference>
<organism evidence="3 4">
    <name type="scientific">Electrophorus voltai</name>
    <dbReference type="NCBI Taxonomy" id="2609070"/>
    <lineage>
        <taxon>Eukaryota</taxon>
        <taxon>Metazoa</taxon>
        <taxon>Chordata</taxon>
        <taxon>Craniata</taxon>
        <taxon>Vertebrata</taxon>
        <taxon>Euteleostomi</taxon>
        <taxon>Actinopterygii</taxon>
        <taxon>Neopterygii</taxon>
        <taxon>Teleostei</taxon>
        <taxon>Ostariophysi</taxon>
        <taxon>Gymnotiformes</taxon>
        <taxon>Gymnotoidei</taxon>
        <taxon>Gymnotidae</taxon>
        <taxon>Electrophorus</taxon>
    </lineage>
</organism>
<name>A0AAD8Z8N1_9TELE</name>
<evidence type="ECO:0000313" key="4">
    <source>
        <dbReference type="Proteomes" id="UP001239994"/>
    </source>
</evidence>
<dbReference type="Pfam" id="PF12796">
    <property type="entry name" value="Ank_2"/>
    <property type="match status" value="2"/>
</dbReference>
<dbReference type="PROSITE" id="PS50088">
    <property type="entry name" value="ANK_REPEAT"/>
    <property type="match status" value="2"/>
</dbReference>
<dbReference type="SUPFAM" id="SSF48403">
    <property type="entry name" value="Ankyrin repeat"/>
    <property type="match status" value="1"/>
</dbReference>
<comment type="caution">
    <text evidence="3">The sequence shown here is derived from an EMBL/GenBank/DDBJ whole genome shotgun (WGS) entry which is preliminary data.</text>
</comment>
<feature type="non-terminal residue" evidence="3">
    <location>
        <position position="1"/>
    </location>
</feature>